<dbReference type="GO" id="GO:0046933">
    <property type="term" value="F:proton-transporting ATP synthase activity, rotational mechanism"/>
    <property type="evidence" value="ECO:0007669"/>
    <property type="project" value="UniProtKB-UniRule"/>
</dbReference>
<dbReference type="AlphaFoldDB" id="A0A9J6ZPM1"/>
<comment type="subcellular location">
    <subcellularLocation>
        <location evidence="11 12">Cell membrane</location>
        <topology evidence="11 12">Multi-pass membrane protein</topology>
    </subcellularLocation>
    <subcellularLocation>
        <location evidence="1">Membrane</location>
        <topology evidence="1">Multi-pass membrane protein</topology>
    </subcellularLocation>
</comment>
<evidence type="ECO:0000313" key="14">
    <source>
        <dbReference type="Proteomes" id="UP001056426"/>
    </source>
</evidence>
<evidence type="ECO:0000256" key="4">
    <source>
        <dbReference type="ARBA" id="ARBA00022547"/>
    </source>
</evidence>
<dbReference type="SUPFAM" id="SSF81336">
    <property type="entry name" value="F1F0 ATP synthase subunit A"/>
    <property type="match status" value="1"/>
</dbReference>
<evidence type="ECO:0000256" key="10">
    <source>
        <dbReference type="ARBA" id="ARBA00023310"/>
    </source>
</evidence>
<evidence type="ECO:0000256" key="5">
    <source>
        <dbReference type="ARBA" id="ARBA00022692"/>
    </source>
</evidence>
<reference evidence="13" key="1">
    <citation type="submission" date="2022-05" db="EMBL/GenBank/DDBJ databases">
        <authorList>
            <person name="Sun X."/>
        </authorList>
    </citation>
    <scope>NUCLEOTIDE SEQUENCE</scope>
    <source>
        <strain evidence="13">Ai-910</strain>
    </source>
</reference>
<keyword evidence="11" id="KW-1003">Cell membrane</keyword>
<feature type="transmembrane region" description="Helical" evidence="11">
    <location>
        <begin position="276"/>
        <end position="296"/>
    </location>
</feature>
<evidence type="ECO:0000256" key="1">
    <source>
        <dbReference type="ARBA" id="ARBA00004141"/>
    </source>
</evidence>
<evidence type="ECO:0000256" key="12">
    <source>
        <dbReference type="RuleBase" id="RU000483"/>
    </source>
</evidence>
<comment type="similarity">
    <text evidence="2 11 12">Belongs to the ATPase A chain family.</text>
</comment>
<dbReference type="PANTHER" id="PTHR11410:SF0">
    <property type="entry name" value="ATP SYNTHASE SUBUNIT A"/>
    <property type="match status" value="1"/>
</dbReference>
<dbReference type="InterPro" id="IPR045083">
    <property type="entry name" value="ATP_synth_F0_asu_bact/mt"/>
</dbReference>
<keyword evidence="3 11" id="KW-0813">Transport</keyword>
<keyword evidence="7 11" id="KW-1133">Transmembrane helix</keyword>
<dbReference type="Proteomes" id="UP001056426">
    <property type="component" value="Chromosome"/>
</dbReference>
<keyword evidence="14" id="KW-1185">Reference proteome</keyword>
<keyword evidence="5 11" id="KW-0812">Transmembrane</keyword>
<dbReference type="GO" id="GO:0045259">
    <property type="term" value="C:proton-transporting ATP synthase complex"/>
    <property type="evidence" value="ECO:0007669"/>
    <property type="project" value="UniProtKB-KW"/>
</dbReference>
<sequence>MSTDMIYSDNCLTVTIRKVLHRLFLFLCFLVIPFSLSASDELSGQEGFDATEMIMHHIGDSYEYSILSFTNGRGEKVKVSLPLPVIIWHEGHLKIFSSADFKGGEELVPIGDAYLKLYHEKVYLTDASGEIRYNENKEVINATPLNFSITKNVASMILSCGLILLIFIPAARRYSRKGAYVAPGGTQTIVEPLVLFLMDDIVKAQIDEKKAEKFSPYLLTIFVFILMNNLLGLVPFFPGGANLSGNIAFTLTLAVFTFLAVNLFGSKHYWKDIFTVPGTPFLIKILLVPIEIVGMFTKPFALMLRLFANITAGHIIVLSLVSIIFVMKTVFVSPVSVGLSVFIYSLELLVAFLQAYIFTLLSALYIGLAVNEHH</sequence>
<feature type="transmembrane region" description="Helical" evidence="11">
    <location>
        <begin position="153"/>
        <end position="171"/>
    </location>
</feature>
<evidence type="ECO:0000256" key="8">
    <source>
        <dbReference type="ARBA" id="ARBA00023065"/>
    </source>
</evidence>
<comment type="function">
    <text evidence="11 12">Key component of the proton channel; it plays a direct role in the translocation of protons across the membrane.</text>
</comment>
<evidence type="ECO:0000256" key="3">
    <source>
        <dbReference type="ARBA" id="ARBA00022448"/>
    </source>
</evidence>
<protein>
    <recommendedName>
        <fullName evidence="11 12">ATP synthase subunit a</fullName>
    </recommendedName>
    <alternativeName>
        <fullName evidence="11">ATP synthase F0 sector subunit a</fullName>
    </alternativeName>
    <alternativeName>
        <fullName evidence="11">F-ATPase subunit 6</fullName>
    </alternativeName>
</protein>
<keyword evidence="9 11" id="KW-0472">Membrane</keyword>
<name>A0A9J6ZPM1_9BACT</name>
<reference evidence="13" key="2">
    <citation type="submission" date="2022-06" db="EMBL/GenBank/DDBJ databases">
        <title>Xiashengella guii gen. nov. sp. nov., a bacterium isolated form anaerobic digestion tank.</title>
        <authorList>
            <person name="Huang H."/>
        </authorList>
    </citation>
    <scope>NUCLEOTIDE SEQUENCE</scope>
    <source>
        <strain evidence="13">Ai-910</strain>
    </source>
</reference>
<keyword evidence="6 11" id="KW-0375">Hydrogen ion transport</keyword>
<dbReference type="PRINTS" id="PR00123">
    <property type="entry name" value="ATPASEA"/>
</dbReference>
<dbReference type="Pfam" id="PF00119">
    <property type="entry name" value="ATP-synt_A"/>
    <property type="match status" value="1"/>
</dbReference>
<keyword evidence="4 11" id="KW-0138">CF(0)</keyword>
<dbReference type="InterPro" id="IPR035908">
    <property type="entry name" value="F0_ATP_A_sf"/>
</dbReference>
<dbReference type="CDD" id="cd00310">
    <property type="entry name" value="ATP-synt_Fo_a_6"/>
    <property type="match status" value="1"/>
</dbReference>
<evidence type="ECO:0000256" key="9">
    <source>
        <dbReference type="ARBA" id="ARBA00023136"/>
    </source>
</evidence>
<organism evidence="13 14">
    <name type="scientific">Xiashengella succiniciproducens</name>
    <dbReference type="NCBI Taxonomy" id="2949635"/>
    <lineage>
        <taxon>Bacteria</taxon>
        <taxon>Pseudomonadati</taxon>
        <taxon>Bacteroidota</taxon>
        <taxon>Bacteroidia</taxon>
        <taxon>Marinilabiliales</taxon>
        <taxon>Marinilabiliaceae</taxon>
        <taxon>Xiashengella</taxon>
    </lineage>
</organism>
<evidence type="ECO:0000313" key="13">
    <source>
        <dbReference type="EMBL" id="URW79876.1"/>
    </source>
</evidence>
<evidence type="ECO:0000256" key="2">
    <source>
        <dbReference type="ARBA" id="ARBA00006810"/>
    </source>
</evidence>
<evidence type="ECO:0000256" key="11">
    <source>
        <dbReference type="HAMAP-Rule" id="MF_01393"/>
    </source>
</evidence>
<dbReference type="EMBL" id="CP098400">
    <property type="protein sequence ID" value="URW79876.1"/>
    <property type="molecule type" value="Genomic_DNA"/>
</dbReference>
<dbReference type="Gene3D" id="1.20.120.220">
    <property type="entry name" value="ATP synthase, F0 complex, subunit A"/>
    <property type="match status" value="1"/>
</dbReference>
<proteinExistence type="inferred from homology"/>
<feature type="transmembrane region" description="Helical" evidence="11">
    <location>
        <begin position="302"/>
        <end position="327"/>
    </location>
</feature>
<dbReference type="PANTHER" id="PTHR11410">
    <property type="entry name" value="ATP SYNTHASE SUBUNIT A"/>
    <property type="match status" value="1"/>
</dbReference>
<accession>A0A9J6ZPM1</accession>
<dbReference type="GO" id="GO:0005886">
    <property type="term" value="C:plasma membrane"/>
    <property type="evidence" value="ECO:0007669"/>
    <property type="project" value="UniProtKB-SubCell"/>
</dbReference>
<dbReference type="KEGG" id="alkq:M9189_00695"/>
<dbReference type="NCBIfam" id="TIGR01131">
    <property type="entry name" value="ATP_synt_6_or_A"/>
    <property type="match status" value="1"/>
</dbReference>
<dbReference type="HAMAP" id="MF_01393">
    <property type="entry name" value="ATP_synth_a_bact"/>
    <property type="match status" value="1"/>
</dbReference>
<feature type="transmembrane region" description="Helical" evidence="11">
    <location>
        <begin position="243"/>
        <end position="264"/>
    </location>
</feature>
<evidence type="ECO:0000256" key="7">
    <source>
        <dbReference type="ARBA" id="ARBA00022989"/>
    </source>
</evidence>
<keyword evidence="10 11" id="KW-0066">ATP synthesis</keyword>
<dbReference type="RefSeq" id="WP_250723988.1">
    <property type="nucleotide sequence ID" value="NZ_CP098400.1"/>
</dbReference>
<gene>
    <name evidence="11 13" type="primary">atpB</name>
    <name evidence="13" type="ORF">M9189_00695</name>
</gene>
<evidence type="ECO:0000256" key="6">
    <source>
        <dbReference type="ARBA" id="ARBA00022781"/>
    </source>
</evidence>
<dbReference type="InterPro" id="IPR000568">
    <property type="entry name" value="ATP_synth_F0_asu"/>
</dbReference>
<keyword evidence="8 11" id="KW-0406">Ion transport</keyword>
<feature type="transmembrane region" description="Helical" evidence="11">
    <location>
        <begin position="339"/>
        <end position="368"/>
    </location>
</feature>
<feature type="transmembrane region" description="Helical" evidence="11">
    <location>
        <begin position="217"/>
        <end position="237"/>
    </location>
</feature>